<reference evidence="9 10" key="1">
    <citation type="submission" date="2017-10" db="EMBL/GenBank/DDBJ databases">
        <title>Draft genome sequences of strains TRE 1, TRE 9, TRE H and TRI 7, isolated from tamarins, belonging to four potential novel Bifidobacterium species.</title>
        <authorList>
            <person name="Mattarelli P."/>
            <person name="Modesto M."/>
            <person name="Puglisi E."/>
            <person name="Morelli L."/>
            <person name="Spezio C."/>
            <person name="Bonetti A."/>
            <person name="Sandri C."/>
        </authorList>
    </citation>
    <scope>NUCLEOTIDE SEQUENCE [LARGE SCALE GENOMIC DNA]</scope>
    <source>
        <strain evidence="10">TRI7</strain>
    </source>
</reference>
<dbReference type="Gene3D" id="3.40.50.620">
    <property type="entry name" value="HUPs"/>
    <property type="match status" value="1"/>
</dbReference>
<dbReference type="CDD" id="cd00560">
    <property type="entry name" value="PanC"/>
    <property type="match status" value="1"/>
</dbReference>
<dbReference type="AlphaFoldDB" id="A0A2M9HFJ5"/>
<dbReference type="HAMAP" id="MF_00158">
    <property type="entry name" value="PanC"/>
    <property type="match status" value="1"/>
</dbReference>
<dbReference type="OrthoDB" id="9773087at2"/>
<feature type="binding site" evidence="8">
    <location>
        <position position="67"/>
    </location>
    <ligand>
        <name>(R)-pantoate</name>
        <dbReference type="ChEBI" id="CHEBI:15980"/>
    </ligand>
</feature>
<comment type="function">
    <text evidence="8">Catalyzes the condensation of pantoate with beta-alanine in an ATP-dependent reaction via a pantoyl-adenylate intermediate.</text>
</comment>
<keyword evidence="10" id="KW-1185">Reference proteome</keyword>
<dbReference type="SUPFAM" id="SSF52374">
    <property type="entry name" value="Nucleotidylyl transferase"/>
    <property type="match status" value="1"/>
</dbReference>
<dbReference type="Pfam" id="PF02569">
    <property type="entry name" value="Pantoate_ligase"/>
    <property type="match status" value="1"/>
</dbReference>
<sequence>MTETNEFKVVHTIAEVREAVKAWKSQGLSVGLVPTMGFLHEGHRSLIEKAVAQNDRVVVSDFVNPVQFGPNEDLEAYPRDLDRDSKLVSGAGANLLFNPSPEEMYYPNRTTAITMATITEELCGKSRPVHFGGVCTVVAKLFNIVTPNRAYFGQKDAQQLLVIKRMVRDLNFDIEIVGCPIIREADGLAKSSRNTYLNPAERAAAPILHKALEAGRALAESGEKSAEAIKAKVREVLATEPLADPEYVEVVDLENVHPVATLDQPVLVAIAVRIGKTRLIDNFFYPELH</sequence>
<dbReference type="InterPro" id="IPR003721">
    <property type="entry name" value="Pantoate_ligase"/>
</dbReference>
<feature type="binding site" evidence="8">
    <location>
        <position position="182"/>
    </location>
    <ligand>
        <name>ATP</name>
        <dbReference type="ChEBI" id="CHEBI:30616"/>
    </ligand>
</feature>
<dbReference type="GO" id="GO:0005524">
    <property type="term" value="F:ATP binding"/>
    <property type="evidence" value="ECO:0007669"/>
    <property type="project" value="UniProtKB-KW"/>
</dbReference>
<feature type="binding site" evidence="8">
    <location>
        <begin position="153"/>
        <end position="156"/>
    </location>
    <ligand>
        <name>ATP</name>
        <dbReference type="ChEBI" id="CHEBI:30616"/>
    </ligand>
</feature>
<feature type="binding site" evidence="8">
    <location>
        <begin position="36"/>
        <end position="43"/>
    </location>
    <ligand>
        <name>ATP</name>
        <dbReference type="ChEBI" id="CHEBI:30616"/>
    </ligand>
</feature>
<dbReference type="PANTHER" id="PTHR21299">
    <property type="entry name" value="CYTIDYLATE KINASE/PANTOATE-BETA-ALANINE LIGASE"/>
    <property type="match status" value="1"/>
</dbReference>
<evidence type="ECO:0000313" key="9">
    <source>
        <dbReference type="EMBL" id="PJM75543.1"/>
    </source>
</evidence>
<feature type="binding site" evidence="8">
    <location>
        <position position="159"/>
    </location>
    <ligand>
        <name>(R)-pantoate</name>
        <dbReference type="ChEBI" id="CHEBI:15980"/>
    </ligand>
</feature>
<comment type="pathway">
    <text evidence="1 8">Cofactor biosynthesis; (R)-pantothenate biosynthesis; (R)-pantothenate from (R)-pantoate and beta-alanine: step 1/1.</text>
</comment>
<dbReference type="GO" id="GO:0004592">
    <property type="term" value="F:pantoate-beta-alanine ligase activity"/>
    <property type="evidence" value="ECO:0007669"/>
    <property type="project" value="UniProtKB-UniRule"/>
</dbReference>
<evidence type="ECO:0000256" key="2">
    <source>
        <dbReference type="ARBA" id="ARBA00009256"/>
    </source>
</evidence>
<accession>A0A2M9HFJ5</accession>
<comment type="miscellaneous">
    <text evidence="8">The reaction proceeds by a bi uni uni bi ping pong mechanism.</text>
</comment>
<proteinExistence type="inferred from homology"/>
<evidence type="ECO:0000256" key="6">
    <source>
        <dbReference type="ARBA" id="ARBA00022840"/>
    </source>
</evidence>
<feature type="active site" description="Proton donor" evidence="8">
    <location>
        <position position="43"/>
    </location>
</feature>
<evidence type="ECO:0000256" key="3">
    <source>
        <dbReference type="ARBA" id="ARBA00022598"/>
    </source>
</evidence>
<dbReference type="InterPro" id="IPR014729">
    <property type="entry name" value="Rossmann-like_a/b/a_fold"/>
</dbReference>
<dbReference type="FunFam" id="3.30.1300.10:FF:000001">
    <property type="entry name" value="Pantothenate synthetase"/>
    <property type="match status" value="1"/>
</dbReference>
<evidence type="ECO:0000256" key="8">
    <source>
        <dbReference type="HAMAP-Rule" id="MF_00158"/>
    </source>
</evidence>
<keyword evidence="8" id="KW-0963">Cytoplasm</keyword>
<feature type="binding site" evidence="8">
    <location>
        <begin position="190"/>
        <end position="193"/>
    </location>
    <ligand>
        <name>ATP</name>
        <dbReference type="ChEBI" id="CHEBI:30616"/>
    </ligand>
</feature>
<feature type="binding site" evidence="8">
    <location>
        <position position="67"/>
    </location>
    <ligand>
        <name>beta-alanine</name>
        <dbReference type="ChEBI" id="CHEBI:57966"/>
    </ligand>
</feature>
<keyword evidence="5 8" id="KW-0547">Nucleotide-binding</keyword>
<comment type="subcellular location">
    <subcellularLocation>
        <location evidence="8">Cytoplasm</location>
    </subcellularLocation>
</comment>
<dbReference type="Proteomes" id="UP000231451">
    <property type="component" value="Unassembled WGS sequence"/>
</dbReference>
<evidence type="ECO:0000256" key="5">
    <source>
        <dbReference type="ARBA" id="ARBA00022741"/>
    </source>
</evidence>
<comment type="caution">
    <text evidence="9">The sequence shown here is derived from an EMBL/GenBank/DDBJ whole genome shotgun (WGS) entry which is preliminary data.</text>
</comment>
<gene>
    <name evidence="8" type="primary">panC</name>
    <name evidence="9" type="ORF">CSQ87_03730</name>
</gene>
<evidence type="ECO:0000256" key="1">
    <source>
        <dbReference type="ARBA" id="ARBA00004990"/>
    </source>
</evidence>
<protein>
    <recommendedName>
        <fullName evidence="8">Pantothenate synthetase</fullName>
        <shortName evidence="8">PS</shortName>
        <ecNumber evidence="8">6.3.2.1</ecNumber>
    </recommendedName>
    <alternativeName>
        <fullName evidence="8">Pantoate--beta-alanine ligase</fullName>
    </alternativeName>
    <alternativeName>
        <fullName evidence="8">Pantoate-activating enzyme</fullName>
    </alternativeName>
</protein>
<dbReference type="GO" id="GO:0005829">
    <property type="term" value="C:cytosol"/>
    <property type="evidence" value="ECO:0007669"/>
    <property type="project" value="TreeGrafter"/>
</dbReference>
<dbReference type="FunFam" id="3.40.50.620:FF:000013">
    <property type="entry name" value="Pantothenate synthetase"/>
    <property type="match status" value="1"/>
</dbReference>
<dbReference type="UniPathway" id="UPA00028">
    <property type="reaction ID" value="UER00005"/>
</dbReference>
<dbReference type="EMBL" id="PEBK01000003">
    <property type="protein sequence ID" value="PJM75543.1"/>
    <property type="molecule type" value="Genomic_DNA"/>
</dbReference>
<dbReference type="InterPro" id="IPR042176">
    <property type="entry name" value="Pantoate_ligase_C"/>
</dbReference>
<evidence type="ECO:0000256" key="4">
    <source>
        <dbReference type="ARBA" id="ARBA00022655"/>
    </source>
</evidence>
<dbReference type="RefSeq" id="WP_100512547.1">
    <property type="nucleotide sequence ID" value="NZ_JAFEJQ010000008.1"/>
</dbReference>
<name>A0A2M9HFJ5_9BIFI</name>
<keyword evidence="6 8" id="KW-0067">ATP-binding</keyword>
<comment type="catalytic activity">
    <reaction evidence="7 8">
        <text>(R)-pantoate + beta-alanine + ATP = (R)-pantothenate + AMP + diphosphate + H(+)</text>
        <dbReference type="Rhea" id="RHEA:10912"/>
        <dbReference type="ChEBI" id="CHEBI:15378"/>
        <dbReference type="ChEBI" id="CHEBI:15980"/>
        <dbReference type="ChEBI" id="CHEBI:29032"/>
        <dbReference type="ChEBI" id="CHEBI:30616"/>
        <dbReference type="ChEBI" id="CHEBI:33019"/>
        <dbReference type="ChEBI" id="CHEBI:57966"/>
        <dbReference type="ChEBI" id="CHEBI:456215"/>
        <dbReference type="EC" id="6.3.2.1"/>
    </reaction>
</comment>
<dbReference type="EC" id="6.3.2.1" evidence="8"/>
<dbReference type="Gene3D" id="3.30.1300.10">
    <property type="entry name" value="Pantoate-beta-alanine ligase, C-terminal domain"/>
    <property type="match status" value="1"/>
</dbReference>
<evidence type="ECO:0000313" key="10">
    <source>
        <dbReference type="Proteomes" id="UP000231451"/>
    </source>
</evidence>
<evidence type="ECO:0000256" key="7">
    <source>
        <dbReference type="ARBA" id="ARBA00048258"/>
    </source>
</evidence>
<dbReference type="GO" id="GO:0015940">
    <property type="term" value="P:pantothenate biosynthetic process"/>
    <property type="evidence" value="ECO:0007669"/>
    <property type="project" value="UniProtKB-UniRule"/>
</dbReference>
<keyword evidence="4 8" id="KW-0566">Pantothenate biosynthesis</keyword>
<dbReference type="NCBIfam" id="TIGR00018">
    <property type="entry name" value="panC"/>
    <property type="match status" value="1"/>
</dbReference>
<comment type="similarity">
    <text evidence="2 8">Belongs to the pantothenate synthetase family.</text>
</comment>
<comment type="subunit">
    <text evidence="8">Homodimer.</text>
</comment>
<keyword evidence="3 8" id="KW-0436">Ligase</keyword>
<organism evidence="9 10">
    <name type="scientific">Bifidobacterium simiarum</name>
    <dbReference type="NCBI Taxonomy" id="2045441"/>
    <lineage>
        <taxon>Bacteria</taxon>
        <taxon>Bacillati</taxon>
        <taxon>Actinomycetota</taxon>
        <taxon>Actinomycetes</taxon>
        <taxon>Bifidobacteriales</taxon>
        <taxon>Bifidobacteriaceae</taxon>
        <taxon>Bifidobacterium</taxon>
    </lineage>
</organism>
<dbReference type="PANTHER" id="PTHR21299:SF1">
    <property type="entry name" value="PANTOATE--BETA-ALANINE LIGASE"/>
    <property type="match status" value="1"/>
</dbReference>